<reference evidence="1 2" key="1">
    <citation type="journal article" date="2012" name="Genome Biol. Evol.">
        <title>Related Giant Viruses in Distant Locations and Different Habitats: Acanthamoeba polyphaga moumouvirus Represents a Third Lineage of the Mimiviridae That Is Close to the Megavirus Lineage.</title>
        <authorList>
            <person name="Yoosuf N."/>
            <person name="Yutin N."/>
            <person name="Colson P."/>
            <person name="Shabalina S.A."/>
            <person name="Pagnier I."/>
            <person name="Robert C."/>
            <person name="Azza S."/>
            <person name="Klose T."/>
            <person name="Wong J."/>
            <person name="Rossmann M.G."/>
            <person name="La Scola B."/>
            <person name="Raoult D."/>
            <person name="Koonin E.V."/>
        </authorList>
    </citation>
    <scope>NUCLEOTIDE SEQUENCE [LARGE SCALE GENOMIC DNA]</scope>
    <source>
        <strain evidence="1 2">M10A</strain>
    </source>
</reference>
<protein>
    <submittedName>
        <fullName evidence="1">Uncharacterized protein</fullName>
    </submittedName>
</protein>
<dbReference type="EMBL" id="JX962719">
    <property type="protein sequence ID" value="AGC02118.1"/>
    <property type="molecule type" value="Genomic_DNA"/>
</dbReference>
<sequence>MNQIKLIDLYKLFFCKNIIETTIIPNQQNIINHQTFNLTLTPTSKKIYDATSPKSKPYILRDLLKNTETIENSESKIDLLDPDYQEKFQNNGLGFFMEDYICAYGKCPVCGQASLRKFSQSNVPVIDLVCINTNYHLKKNKCFIFQIKISLTDNYFSLKNKILIVGSKKYGEISHIHSGNEPIINKIVVPGYICVKLKKTDEINQEYVIDFKNSFSLIPNYQNKNTENYYEYINIPGIHGKNIITWEDSMVDVVNLSGILENNKIKYEVFQENELSNPYCDLMLLLN</sequence>
<dbReference type="OrthoDB" id="11584at10239"/>
<accession>L7RDH9</accession>
<keyword evidence="2" id="KW-1185">Reference proteome</keyword>
<proteinExistence type="predicted"/>
<organism evidence="1 2">
    <name type="scientific">Acanthamoeba polyphaga moumouvirus</name>
    <dbReference type="NCBI Taxonomy" id="1269028"/>
    <lineage>
        <taxon>Viruses</taxon>
        <taxon>Varidnaviria</taxon>
        <taxon>Bamfordvirae</taxon>
        <taxon>Nucleocytoviricota</taxon>
        <taxon>Megaviricetes</taxon>
        <taxon>Imitervirales</taxon>
        <taxon>Mimiviridae</taxon>
        <taxon>Megamimivirinae</taxon>
        <taxon>Moumouvirus</taxon>
    </lineage>
</organism>
<name>L7RDH9_9VIRU</name>
<gene>
    <name evidence="1" type="ORF">Moumou_00592</name>
</gene>
<evidence type="ECO:0000313" key="2">
    <source>
        <dbReference type="Proteomes" id="UP000201640"/>
    </source>
</evidence>
<dbReference type="RefSeq" id="YP_007354554.1">
    <property type="nucleotide sequence ID" value="NC_020104.1"/>
</dbReference>
<dbReference type="Proteomes" id="UP000201640">
    <property type="component" value="Segment"/>
</dbReference>
<evidence type="ECO:0000313" key="1">
    <source>
        <dbReference type="EMBL" id="AGC02118.1"/>
    </source>
</evidence>
<dbReference type="GeneID" id="14445676"/>
<dbReference type="KEGG" id="vg:14445676"/>